<feature type="compositionally biased region" description="Polar residues" evidence="6">
    <location>
        <begin position="104"/>
        <end position="125"/>
    </location>
</feature>
<evidence type="ECO:0000256" key="1">
    <source>
        <dbReference type="ARBA" id="ARBA00004123"/>
    </source>
</evidence>
<dbReference type="RefSeq" id="XP_003650760.1">
    <property type="nucleotide sequence ID" value="XM_003650712.1"/>
</dbReference>
<dbReference type="GO" id="GO:0008270">
    <property type="term" value="F:zinc ion binding"/>
    <property type="evidence" value="ECO:0007669"/>
    <property type="project" value="InterPro"/>
</dbReference>
<proteinExistence type="predicted"/>
<evidence type="ECO:0000256" key="5">
    <source>
        <dbReference type="ARBA" id="ARBA00023242"/>
    </source>
</evidence>
<reference evidence="8 9" key="1">
    <citation type="journal article" date="2011" name="Nat. Biotechnol.">
        <title>Comparative genomic analysis of the thermophilic biomass-degrading fungi Myceliophthora thermophila and Thielavia terrestris.</title>
        <authorList>
            <person name="Berka R.M."/>
            <person name="Grigoriev I.V."/>
            <person name="Otillar R."/>
            <person name="Salamov A."/>
            <person name="Grimwood J."/>
            <person name="Reid I."/>
            <person name="Ishmael N."/>
            <person name="John T."/>
            <person name="Darmond C."/>
            <person name="Moisan M.-C."/>
            <person name="Henrissat B."/>
            <person name="Coutinho P.M."/>
            <person name="Lombard V."/>
            <person name="Natvig D.O."/>
            <person name="Lindquist E."/>
            <person name="Schmutz J."/>
            <person name="Lucas S."/>
            <person name="Harris P."/>
            <person name="Powlowski J."/>
            <person name="Bellemare A."/>
            <person name="Taylor D."/>
            <person name="Butler G."/>
            <person name="de Vries R.P."/>
            <person name="Allijn I.E."/>
            <person name="van den Brink J."/>
            <person name="Ushinsky S."/>
            <person name="Storms R."/>
            <person name="Powell A.J."/>
            <person name="Paulsen I.T."/>
            <person name="Elbourne L.D.H."/>
            <person name="Baker S.E."/>
            <person name="Magnuson J."/>
            <person name="LaBoissiere S."/>
            <person name="Clutterbuck A.J."/>
            <person name="Martinez D."/>
            <person name="Wogulis M."/>
            <person name="de Leon A.L."/>
            <person name="Rey M.W."/>
            <person name="Tsang A."/>
        </authorList>
    </citation>
    <scope>NUCLEOTIDE SEQUENCE [LARGE SCALE GENOMIC DNA]</scope>
    <source>
        <strain evidence="9">ATCC 38088 / NRRL 8126</strain>
    </source>
</reference>
<name>G2QTK5_THETT</name>
<evidence type="ECO:0000256" key="4">
    <source>
        <dbReference type="ARBA" id="ARBA00023163"/>
    </source>
</evidence>
<evidence type="ECO:0000256" key="3">
    <source>
        <dbReference type="ARBA" id="ARBA00023125"/>
    </source>
</evidence>
<organism evidence="8 9">
    <name type="scientific">Thermothielavioides terrestris (strain ATCC 38088 / NRRL 8126)</name>
    <name type="common">Thielavia terrestris</name>
    <dbReference type="NCBI Taxonomy" id="578455"/>
    <lineage>
        <taxon>Eukaryota</taxon>
        <taxon>Fungi</taxon>
        <taxon>Dikarya</taxon>
        <taxon>Ascomycota</taxon>
        <taxon>Pezizomycotina</taxon>
        <taxon>Sordariomycetes</taxon>
        <taxon>Sordariomycetidae</taxon>
        <taxon>Sordariales</taxon>
        <taxon>Chaetomiaceae</taxon>
        <taxon>Thermothielavioides</taxon>
        <taxon>Thermothielavioides terrestris</taxon>
    </lineage>
</organism>
<keyword evidence="3" id="KW-0238">DNA-binding</keyword>
<feature type="domain" description="Zn(2)-C6 fungal-type" evidence="7">
    <location>
        <begin position="19"/>
        <end position="49"/>
    </location>
</feature>
<keyword evidence="5" id="KW-0539">Nucleus</keyword>
<keyword evidence="2" id="KW-0805">Transcription regulation</keyword>
<dbReference type="Proteomes" id="UP000008181">
    <property type="component" value="Chromosome 1"/>
</dbReference>
<dbReference type="InterPro" id="IPR001138">
    <property type="entry name" value="Zn2Cys6_DnaBD"/>
</dbReference>
<dbReference type="EMBL" id="CP003009">
    <property type="protein sequence ID" value="AEO64424.1"/>
    <property type="molecule type" value="Genomic_DNA"/>
</dbReference>
<dbReference type="KEGG" id="ttt:THITE_2110558"/>
<comment type="subcellular location">
    <subcellularLocation>
        <location evidence="1">Nucleus</location>
    </subcellularLocation>
</comment>
<protein>
    <recommendedName>
        <fullName evidence="7">Zn(2)-C6 fungal-type domain-containing protein</fullName>
    </recommendedName>
</protein>
<dbReference type="InterPro" id="IPR051089">
    <property type="entry name" value="prtT"/>
</dbReference>
<dbReference type="InterPro" id="IPR036864">
    <property type="entry name" value="Zn2-C6_fun-type_DNA-bd_sf"/>
</dbReference>
<dbReference type="OrthoDB" id="5217604at2759"/>
<feature type="region of interest" description="Disordered" evidence="6">
    <location>
        <begin position="89"/>
        <end position="135"/>
    </location>
</feature>
<keyword evidence="9" id="KW-1185">Reference proteome</keyword>
<dbReference type="PANTHER" id="PTHR31845:SF32">
    <property type="entry name" value="MISCELLANEOUS ZN(II)2CYS6 TRANSCRIPTION FACTOR (EUROFUNG)-RELATED"/>
    <property type="match status" value="1"/>
</dbReference>
<dbReference type="GO" id="GO:0005634">
    <property type="term" value="C:nucleus"/>
    <property type="evidence" value="ECO:0007669"/>
    <property type="project" value="UniProtKB-SubCell"/>
</dbReference>
<dbReference type="SUPFAM" id="SSF57701">
    <property type="entry name" value="Zn2/Cys6 DNA-binding domain"/>
    <property type="match status" value="1"/>
</dbReference>
<dbReference type="GO" id="GO:0000981">
    <property type="term" value="F:DNA-binding transcription factor activity, RNA polymerase II-specific"/>
    <property type="evidence" value="ECO:0007669"/>
    <property type="project" value="InterPro"/>
</dbReference>
<dbReference type="CDD" id="cd12148">
    <property type="entry name" value="fungal_TF_MHR"/>
    <property type="match status" value="1"/>
</dbReference>
<evidence type="ECO:0000256" key="6">
    <source>
        <dbReference type="SAM" id="MobiDB-lite"/>
    </source>
</evidence>
<evidence type="ECO:0000256" key="2">
    <source>
        <dbReference type="ARBA" id="ARBA00023015"/>
    </source>
</evidence>
<dbReference type="HOGENOM" id="CLU_006524_7_0_1"/>
<evidence type="ECO:0000259" key="7">
    <source>
        <dbReference type="PROSITE" id="PS00463"/>
    </source>
</evidence>
<dbReference type="eggNOG" id="ENOG502SD7F">
    <property type="taxonomic scope" value="Eukaryota"/>
</dbReference>
<accession>G2QTK5</accession>
<sequence>MESSNGGQANGTPAPYGRACTNCARAKCRCIYRSGGPGCERCHRLRKECVPSVSIRKRNGKRAYVSRAAQLEAKLEDLVSLLRRQAAPSADKALSPSDAAGSLPASTPTLSTHSTASQTADSSPPSGDLTVLPPQQVDCVPGSAPVARGSLLASVFDPQDTAPLAPQTEPSWCSSPSFALEPSPVEAAENLTTFRKYMLTFFPFVHIPATMTSEKLKETYPFLWYNIMTVTCKNVDRRLAMGETLKKKEKPILSLLASLAKSLVFDLGLNKIPSEPYISFCVKTPFLPTPKAKTHEERRAVLACFLLTSQISYSIKRLDALSWTSHMDECLQVLSQQREWEGDDLLVAQVKVQLIVEELARVTSQSPDAIPASYVLSALRSQLQKIKAQLPPHLRHNDAILSHISYTELAINEVAIAKPKASSDGVLSSMQRYEAMEASLSAANDWLDRHFSIPTYVYIGMTFSYWWNMAHCLLTIYRLSVLDDPAWDRRAVRKKTDLLAICDKLRAGFEEVLAQRCPGQESTIEEDAFSKFVRLMRTLKNNWAPELVAAEGQPGPSSAAPAEALVESSNDGLNVPLFQPDDSDIWFAGLFDMNWGF</sequence>
<dbReference type="GO" id="GO:0000976">
    <property type="term" value="F:transcription cis-regulatory region binding"/>
    <property type="evidence" value="ECO:0007669"/>
    <property type="project" value="TreeGrafter"/>
</dbReference>
<dbReference type="GeneID" id="11523800"/>
<dbReference type="Gene3D" id="4.10.240.10">
    <property type="entry name" value="Zn(2)-C6 fungal-type DNA-binding domain"/>
    <property type="match status" value="1"/>
</dbReference>
<gene>
    <name evidence="8" type="ORF">THITE_2110558</name>
</gene>
<dbReference type="PROSITE" id="PS00463">
    <property type="entry name" value="ZN2_CY6_FUNGAL_1"/>
    <property type="match status" value="1"/>
</dbReference>
<evidence type="ECO:0000313" key="9">
    <source>
        <dbReference type="Proteomes" id="UP000008181"/>
    </source>
</evidence>
<dbReference type="PANTHER" id="PTHR31845">
    <property type="entry name" value="FINGER DOMAIN PROTEIN, PUTATIVE-RELATED"/>
    <property type="match status" value="1"/>
</dbReference>
<dbReference type="AlphaFoldDB" id="G2QTK5"/>
<evidence type="ECO:0000313" key="8">
    <source>
        <dbReference type="EMBL" id="AEO64424.1"/>
    </source>
</evidence>
<keyword evidence="4" id="KW-0804">Transcription</keyword>